<proteinExistence type="predicted"/>
<keyword evidence="2" id="KW-1185">Reference proteome</keyword>
<dbReference type="EMBL" id="VUJX02000004">
    <property type="protein sequence ID" value="KAL0938087.1"/>
    <property type="molecule type" value="Genomic_DNA"/>
</dbReference>
<name>A0ACC3Z1W8_COLTU</name>
<gene>
    <name evidence="1" type="ORF">CTRU02_207818</name>
</gene>
<evidence type="ECO:0000313" key="1">
    <source>
        <dbReference type="EMBL" id="KAL0938087.1"/>
    </source>
</evidence>
<evidence type="ECO:0000313" key="2">
    <source>
        <dbReference type="Proteomes" id="UP000805649"/>
    </source>
</evidence>
<reference evidence="1 2" key="1">
    <citation type="journal article" date="2020" name="Phytopathology">
        <title>Genome Sequence Resources of Colletotrichum truncatum, C. plurivorum, C. musicola, and C. sojae: Four Species Pathogenic to Soybean (Glycine max).</title>
        <authorList>
            <person name="Rogerio F."/>
            <person name="Boufleur T.R."/>
            <person name="Ciampi-Guillardi M."/>
            <person name="Sukno S.A."/>
            <person name="Thon M.R."/>
            <person name="Massola Junior N.S."/>
            <person name="Baroncelli R."/>
        </authorList>
    </citation>
    <scope>NUCLEOTIDE SEQUENCE [LARGE SCALE GENOMIC DNA]</scope>
    <source>
        <strain evidence="1 2">CMES1059</strain>
    </source>
</reference>
<accession>A0ACC3Z1W8</accession>
<organism evidence="1 2">
    <name type="scientific">Colletotrichum truncatum</name>
    <name type="common">Anthracnose fungus</name>
    <name type="synonym">Colletotrichum capsici</name>
    <dbReference type="NCBI Taxonomy" id="5467"/>
    <lineage>
        <taxon>Eukaryota</taxon>
        <taxon>Fungi</taxon>
        <taxon>Dikarya</taxon>
        <taxon>Ascomycota</taxon>
        <taxon>Pezizomycotina</taxon>
        <taxon>Sordariomycetes</taxon>
        <taxon>Hypocreomycetidae</taxon>
        <taxon>Glomerellales</taxon>
        <taxon>Glomerellaceae</taxon>
        <taxon>Colletotrichum</taxon>
        <taxon>Colletotrichum truncatum species complex</taxon>
    </lineage>
</organism>
<dbReference type="Proteomes" id="UP000805649">
    <property type="component" value="Unassembled WGS sequence"/>
</dbReference>
<sequence>MRIGVFSFLALFSRAATVAEISAAMAENMARPDPSAPLAPTPLPSPGPARDSGEIIKQLMTLSRANIDSLKLVKKVEFEGDLWEPEGIVRLSHPSNGDEERFWVSAGEYTTPTVKYPGGEWRDGTDRSAGEGFAHFVVFDGEGKRLGDWVVSEEGDIEYHNGGLDYDGQHIWATLSQYRPNTTATVVRIDPVKLEMERVLRVRDHQGGIVRDTEKNTLTTLSWGGRKARLWSLDERALSSRDEQQPLTSASEEFSSPRKEVVNPSYWIDYQDCKFLGYFEGRPVMLCSGIATLALGVDVGGLAIVDAETMVPVWEVPFMERTAEGKRVLMTKNPMDVALVGGKLRLFFLPEEGTSTLYVYELSG</sequence>
<protein>
    <submittedName>
        <fullName evidence="1">Uncharacterized protein</fullName>
    </submittedName>
</protein>
<comment type="caution">
    <text evidence="1">The sequence shown here is derived from an EMBL/GenBank/DDBJ whole genome shotgun (WGS) entry which is preliminary data.</text>
</comment>